<evidence type="ECO:0000256" key="3">
    <source>
        <dbReference type="ARBA" id="ARBA00023002"/>
    </source>
</evidence>
<feature type="region of interest" description="Disordered" evidence="4">
    <location>
        <begin position="193"/>
        <end position="222"/>
    </location>
</feature>
<comment type="similarity">
    <text evidence="1">Belongs to the short-chain dehydrogenases/reductases (SDR) family.</text>
</comment>
<dbReference type="Pfam" id="PF23441">
    <property type="entry name" value="SDR"/>
    <property type="match status" value="1"/>
</dbReference>
<keyword evidence="6" id="KW-1185">Reference proteome</keyword>
<dbReference type="InterPro" id="IPR051122">
    <property type="entry name" value="SDR_DHRS6-like"/>
</dbReference>
<dbReference type="Gene3D" id="3.40.50.720">
    <property type="entry name" value="NAD(P)-binding Rossmann-like Domain"/>
    <property type="match status" value="1"/>
</dbReference>
<dbReference type="SUPFAM" id="SSF51735">
    <property type="entry name" value="NAD(P)-binding Rossmann-fold domains"/>
    <property type="match status" value="1"/>
</dbReference>
<comment type="caution">
    <text evidence="5">The sequence shown here is derived from an EMBL/GenBank/DDBJ whole genome shotgun (WGS) entry which is preliminary data.</text>
</comment>
<keyword evidence="2" id="KW-0521">NADP</keyword>
<dbReference type="PANTHER" id="PTHR43477:SF1">
    <property type="entry name" value="DIHYDROANTICAPSIN 7-DEHYDROGENASE"/>
    <property type="match status" value="1"/>
</dbReference>
<sequence>MSSISGQSVLILGGSSGMGFGIAKLCLGDHIRVAIASSSQAKVDNALRRLTKIHPNAKSLLNGYVIDLDSDDVETEMERILSDVTKHGTVPLDHIVYTAGRPDMHAISDIDLMSLFKSAQLPLFVPFLLGKLAPKYLREGRSSSLIFTSGQVAERPVPGFSIPAAYATGLQGLTRNLACELAPRRVNCVVAPGSSATEPWGDRAESMRDTAAEKSPLGKPPASVEDVAEAFAYLMRNTDATGSIVSTNSGSVLK</sequence>
<evidence type="ECO:0000256" key="2">
    <source>
        <dbReference type="ARBA" id="ARBA00022857"/>
    </source>
</evidence>
<dbReference type="AlphaFoldDB" id="A0AA39GFX6"/>
<proteinExistence type="inferred from homology"/>
<dbReference type="GO" id="GO:0016491">
    <property type="term" value="F:oxidoreductase activity"/>
    <property type="evidence" value="ECO:0007669"/>
    <property type="project" value="UniProtKB-KW"/>
</dbReference>
<keyword evidence="3" id="KW-0560">Oxidoreductase</keyword>
<evidence type="ECO:0000313" key="5">
    <source>
        <dbReference type="EMBL" id="KAK0386234.1"/>
    </source>
</evidence>
<dbReference type="CDD" id="cd05233">
    <property type="entry name" value="SDR_c"/>
    <property type="match status" value="1"/>
</dbReference>
<accession>A0AA39GFX6</accession>
<dbReference type="InterPro" id="IPR036291">
    <property type="entry name" value="NAD(P)-bd_dom_sf"/>
</dbReference>
<reference evidence="5" key="1">
    <citation type="submission" date="2022-10" db="EMBL/GenBank/DDBJ databases">
        <title>Determination and structural analysis of whole genome sequence of Sarocladium strictum F4-1.</title>
        <authorList>
            <person name="Hu L."/>
            <person name="Jiang Y."/>
        </authorList>
    </citation>
    <scope>NUCLEOTIDE SEQUENCE</scope>
    <source>
        <strain evidence="5">F4-1</strain>
    </source>
</reference>
<evidence type="ECO:0000256" key="4">
    <source>
        <dbReference type="SAM" id="MobiDB-lite"/>
    </source>
</evidence>
<dbReference type="EMBL" id="JAPDFR010000005">
    <property type="protein sequence ID" value="KAK0386234.1"/>
    <property type="molecule type" value="Genomic_DNA"/>
</dbReference>
<dbReference type="PANTHER" id="PTHR43477">
    <property type="entry name" value="DIHYDROANTICAPSIN 7-DEHYDROGENASE"/>
    <property type="match status" value="1"/>
</dbReference>
<dbReference type="InterPro" id="IPR057571">
    <property type="entry name" value="SDR_PhqE-like"/>
</dbReference>
<dbReference type="InterPro" id="IPR002347">
    <property type="entry name" value="SDR_fam"/>
</dbReference>
<gene>
    <name evidence="5" type="ORF">NLU13_6071</name>
</gene>
<protein>
    <submittedName>
        <fullName evidence="5">Uncharacterized protein</fullName>
    </submittedName>
</protein>
<evidence type="ECO:0000256" key="1">
    <source>
        <dbReference type="ARBA" id="ARBA00006484"/>
    </source>
</evidence>
<organism evidence="5 6">
    <name type="scientific">Sarocladium strictum</name>
    <name type="common">Black bundle disease fungus</name>
    <name type="synonym">Acremonium strictum</name>
    <dbReference type="NCBI Taxonomy" id="5046"/>
    <lineage>
        <taxon>Eukaryota</taxon>
        <taxon>Fungi</taxon>
        <taxon>Dikarya</taxon>
        <taxon>Ascomycota</taxon>
        <taxon>Pezizomycotina</taxon>
        <taxon>Sordariomycetes</taxon>
        <taxon>Hypocreomycetidae</taxon>
        <taxon>Hypocreales</taxon>
        <taxon>Sarocladiaceae</taxon>
        <taxon>Sarocladium</taxon>
    </lineage>
</organism>
<dbReference type="Proteomes" id="UP001175261">
    <property type="component" value="Unassembled WGS sequence"/>
</dbReference>
<evidence type="ECO:0000313" key="6">
    <source>
        <dbReference type="Proteomes" id="UP001175261"/>
    </source>
</evidence>
<name>A0AA39GFX6_SARSR</name>
<feature type="compositionally biased region" description="Basic and acidic residues" evidence="4">
    <location>
        <begin position="200"/>
        <end position="212"/>
    </location>
</feature>
<dbReference type="PRINTS" id="PR00081">
    <property type="entry name" value="GDHRDH"/>
</dbReference>